<dbReference type="EMBL" id="ABLK01000018">
    <property type="protein sequence ID" value="EDT43270.1"/>
    <property type="molecule type" value="Genomic_DNA"/>
</dbReference>
<dbReference type="InterPro" id="IPR000182">
    <property type="entry name" value="GNAT_dom"/>
</dbReference>
<proteinExistence type="predicted"/>
<dbReference type="Pfam" id="PF00583">
    <property type="entry name" value="Acetyltransf_1"/>
    <property type="match status" value="1"/>
</dbReference>
<evidence type="ECO:0000259" key="1">
    <source>
        <dbReference type="PROSITE" id="PS51186"/>
    </source>
</evidence>
<dbReference type="GO" id="GO:0016747">
    <property type="term" value="F:acyltransferase activity, transferring groups other than amino-acyl groups"/>
    <property type="evidence" value="ECO:0007669"/>
    <property type="project" value="InterPro"/>
</dbReference>
<feature type="domain" description="N-acetyltransferase" evidence="1">
    <location>
        <begin position="12"/>
        <end position="156"/>
    </location>
</feature>
<name>B1SZE7_9BURK</name>
<comment type="caution">
    <text evidence="2">The sequence shown here is derived from an EMBL/GenBank/DDBJ whole genome shotgun (WGS) entry which is preliminary data.</text>
</comment>
<dbReference type="Proteomes" id="UP000004814">
    <property type="component" value="Unassembled WGS sequence"/>
</dbReference>
<dbReference type="CDD" id="cd04301">
    <property type="entry name" value="NAT_SF"/>
    <property type="match status" value="1"/>
</dbReference>
<dbReference type="RefSeq" id="WP_006756929.1">
    <property type="nucleotide sequence ID" value="NZ_ABLK01000018.1"/>
</dbReference>
<reference evidence="2 3" key="1">
    <citation type="submission" date="2008-03" db="EMBL/GenBank/DDBJ databases">
        <title>Sequencing of the draft genome and assembly of Burkholderia ambifaria MEX-5.</title>
        <authorList>
            <consortium name="US DOE Joint Genome Institute (JGI-PGF)"/>
            <person name="Copeland A."/>
            <person name="Lucas S."/>
            <person name="Lapidus A."/>
            <person name="Glavina del Rio T."/>
            <person name="Dalin E."/>
            <person name="Tice H."/>
            <person name="Bruce D."/>
            <person name="Goodwin L."/>
            <person name="Pitluck S."/>
            <person name="Larimer F."/>
            <person name="Land M.L."/>
            <person name="Hauser L."/>
            <person name="Tiedje J."/>
            <person name="Richardson P."/>
        </authorList>
    </citation>
    <scope>NUCLEOTIDE SEQUENCE [LARGE SCALE GENOMIC DNA]</scope>
    <source>
        <strain evidence="2 3">MEX-5</strain>
    </source>
</reference>
<accession>B1SZE7</accession>
<dbReference type="InterPro" id="IPR016181">
    <property type="entry name" value="Acyl_CoA_acyltransferase"/>
</dbReference>
<evidence type="ECO:0000313" key="3">
    <source>
        <dbReference type="Proteomes" id="UP000004814"/>
    </source>
</evidence>
<dbReference type="CDD" id="cd09854">
    <property type="entry name" value="PIN_VapC-like"/>
    <property type="match status" value="1"/>
</dbReference>
<keyword evidence="2" id="KW-0808">Transferase</keyword>
<protein>
    <submittedName>
        <fullName evidence="2">GCN5-related N-acetyltransferase</fullName>
    </submittedName>
</protein>
<sequence>MTNREAAGIILLRYEEVAPYIDAVIEAADGEKDALGFFPNKVYYEFARKEQLFVAACWHGGKKVYGGHLLFDARHPKARVLQMYVAPLFRKRGLATQLLKRLKDHLTDHAFISIYARVAQDLSNSNEFWQRQGFYVQSVVPGGQKRNRTIFVRTHELDTPQLFATSGVTATNPLGLGVASSTEIPLFLLDLNVLFDLGPRRRRNDEALELFRAERLGTCRLALSEEIGAELTRTATIGRTDPMQAYARILPTFACPGPDEWTSISDELAPMVFPDRQRAGELTANDVSDLRHLATAIHHQLAGLVTNDSSILQVSGLLKQRYGIDVISPAAFKNVTSVMADGEVYETASSDTLSLATVTVADGAAVRQLLSKVGISSSDAIGKWAADDAGGGACIRWAAWSDRELVGYLVWLGGVPGAPLTVRMVIDESHSHAPNAARALLNQLFEQALGGGTVQIRLEFPAHQAGVREVAGAHGFGGVLEQPALQKIALGRVVTAKNWSRCKTELATVARLKLPDAVPTFASVDQQIKVLRPDGNAVHVSLSVLETLLAPALFCLPMRPAVITPVRRDFAEHLLDHLPQRSLLPHARAALYRERHYLSDKRTLKHFRRGSLVLFYESAKHHGLGAIVAIARVQQAYLKSQEAMERADLDPSVLDDAALAAIGRSQVKTVTVFDNLIKFPRPVSLEALRVLGCGNATNLMTTRPITDSQLQEIVARGFADE</sequence>
<evidence type="ECO:0000313" key="2">
    <source>
        <dbReference type="EMBL" id="EDT43270.1"/>
    </source>
</evidence>
<gene>
    <name evidence="2" type="ORF">BamMEX5DRAFT_0913</name>
</gene>
<dbReference type="AlphaFoldDB" id="B1SZE7"/>
<dbReference type="InterPro" id="IPR029060">
    <property type="entry name" value="PIN-like_dom_sf"/>
</dbReference>
<dbReference type="PROSITE" id="PS51186">
    <property type="entry name" value="GNAT"/>
    <property type="match status" value="1"/>
</dbReference>
<dbReference type="Gene3D" id="3.40.630.30">
    <property type="match status" value="1"/>
</dbReference>
<dbReference type="PATRIC" id="fig|396597.7.peg.7428"/>
<dbReference type="SUPFAM" id="SSF88723">
    <property type="entry name" value="PIN domain-like"/>
    <property type="match status" value="1"/>
</dbReference>
<organism evidence="2 3">
    <name type="scientific">Burkholderia ambifaria MEX-5</name>
    <dbReference type="NCBI Taxonomy" id="396597"/>
    <lineage>
        <taxon>Bacteria</taxon>
        <taxon>Pseudomonadati</taxon>
        <taxon>Pseudomonadota</taxon>
        <taxon>Betaproteobacteria</taxon>
        <taxon>Burkholderiales</taxon>
        <taxon>Burkholderiaceae</taxon>
        <taxon>Burkholderia</taxon>
        <taxon>Burkholderia cepacia complex</taxon>
    </lineage>
</organism>
<dbReference type="SUPFAM" id="SSF55729">
    <property type="entry name" value="Acyl-CoA N-acyltransferases (Nat)"/>
    <property type="match status" value="1"/>
</dbReference>